<dbReference type="AlphaFoldDB" id="A0AAD5CZS0"/>
<comment type="similarity">
    <text evidence="1">Belongs to the sigma-70 factor family.</text>
</comment>
<gene>
    <name evidence="5" type="ORF">M8C21_023448</name>
</gene>
<dbReference type="Gene3D" id="1.10.10.10">
    <property type="entry name" value="Winged helix-like DNA-binding domain superfamily/Winged helix DNA-binding domain"/>
    <property type="match status" value="1"/>
</dbReference>
<evidence type="ECO:0000256" key="1">
    <source>
        <dbReference type="ARBA" id="ARBA00007788"/>
    </source>
</evidence>
<dbReference type="InterPro" id="IPR036388">
    <property type="entry name" value="WH-like_DNA-bd_sf"/>
</dbReference>
<dbReference type="InterPro" id="IPR050239">
    <property type="entry name" value="Sigma-70_RNA_pol_init_factors"/>
</dbReference>
<feature type="domain" description="RNA polymerase sigma-70 region 3" evidence="3">
    <location>
        <begin position="288"/>
        <end position="350"/>
    </location>
</feature>
<evidence type="ECO:0000259" key="3">
    <source>
        <dbReference type="Pfam" id="PF04539"/>
    </source>
</evidence>
<evidence type="ECO:0000313" key="5">
    <source>
        <dbReference type="EMBL" id="KAI7751351.1"/>
    </source>
</evidence>
<dbReference type="PANTHER" id="PTHR30603">
    <property type="entry name" value="RNA POLYMERASE SIGMA FACTOR RPO"/>
    <property type="match status" value="1"/>
</dbReference>
<keyword evidence="6" id="KW-1185">Reference proteome</keyword>
<dbReference type="InterPro" id="IPR007624">
    <property type="entry name" value="RNA_pol_sigma70_r3"/>
</dbReference>
<proteinExistence type="inferred from homology"/>
<feature type="domain" description="RNA polymerase sigma-70 region 2" evidence="4">
    <location>
        <begin position="233"/>
        <end position="274"/>
    </location>
</feature>
<dbReference type="Pfam" id="PF04542">
    <property type="entry name" value="Sigma70_r2"/>
    <property type="match status" value="1"/>
</dbReference>
<dbReference type="SUPFAM" id="SSF88946">
    <property type="entry name" value="Sigma2 domain of RNA polymerase sigma factors"/>
    <property type="match status" value="1"/>
</dbReference>
<reference evidence="5" key="1">
    <citation type="submission" date="2022-06" db="EMBL/GenBank/DDBJ databases">
        <title>Uncovering the hologenomic basis of an extraordinary plant invasion.</title>
        <authorList>
            <person name="Bieker V.C."/>
            <person name="Martin M.D."/>
            <person name="Gilbert T."/>
            <person name="Hodgins K."/>
            <person name="Battlay P."/>
            <person name="Petersen B."/>
            <person name="Wilson J."/>
        </authorList>
    </citation>
    <scope>NUCLEOTIDE SEQUENCE</scope>
    <source>
        <strain evidence="5">AA19_3_7</strain>
        <tissue evidence="5">Leaf</tissue>
    </source>
</reference>
<dbReference type="Gene3D" id="1.10.601.10">
    <property type="entry name" value="RNA Polymerase Primary Sigma Factor"/>
    <property type="match status" value="1"/>
</dbReference>
<evidence type="ECO:0000256" key="2">
    <source>
        <dbReference type="SAM" id="MobiDB-lite"/>
    </source>
</evidence>
<dbReference type="GO" id="GO:0006352">
    <property type="term" value="P:DNA-templated transcription initiation"/>
    <property type="evidence" value="ECO:0007669"/>
    <property type="project" value="InterPro"/>
</dbReference>
<dbReference type="PANTHER" id="PTHR30603:SF45">
    <property type="entry name" value="RNA POLYMERASE SIGMA FACTOR SIGF, CHLOROPLASTIC"/>
    <property type="match status" value="1"/>
</dbReference>
<dbReference type="InterPro" id="IPR007627">
    <property type="entry name" value="RNA_pol_sigma70_r2"/>
</dbReference>
<name>A0AAD5CZS0_AMBAR</name>
<dbReference type="GO" id="GO:0003700">
    <property type="term" value="F:DNA-binding transcription factor activity"/>
    <property type="evidence" value="ECO:0007669"/>
    <property type="project" value="InterPro"/>
</dbReference>
<dbReference type="InterPro" id="IPR013325">
    <property type="entry name" value="RNA_pol_sigma_r2"/>
</dbReference>
<dbReference type="EMBL" id="JAMZMK010005931">
    <property type="protein sequence ID" value="KAI7751351.1"/>
    <property type="molecule type" value="Genomic_DNA"/>
</dbReference>
<dbReference type="Proteomes" id="UP001206925">
    <property type="component" value="Unassembled WGS sequence"/>
</dbReference>
<sequence>MLATSLAQHFPTSVLIREQRPESKPLLQTIKDDKTSQSIIDSRQLGACEVDAIGSDKYLKEFHSQLLQLPGLWLPSSEKRENNLSSSVMQPVPNGTKTNINIEMEKAIALAKQALSASKEAASLVDNDESFKVDFDNTTSSLGSTSSTELQTKKVKFVKSTRLLERQSKRRKGSKSNVIVRESTSSTKPDLPEKKTSYKDANLHDPLRMFLARPVTRELLNSKEELELIAHIKEGSMGLMRSVQKFKPQAGCRFATYAYWWIRQSIRRAIFQNSKLIRLPEGVYTMMYKVSEAKRLIIREGNHEPTQKQIADQAGMTVEKLQKLKSIQKITLSLQKPIWANDSTTYEVITKIQV</sequence>
<evidence type="ECO:0000313" key="6">
    <source>
        <dbReference type="Proteomes" id="UP001206925"/>
    </source>
</evidence>
<organism evidence="5 6">
    <name type="scientific">Ambrosia artemisiifolia</name>
    <name type="common">Common ragweed</name>
    <dbReference type="NCBI Taxonomy" id="4212"/>
    <lineage>
        <taxon>Eukaryota</taxon>
        <taxon>Viridiplantae</taxon>
        <taxon>Streptophyta</taxon>
        <taxon>Embryophyta</taxon>
        <taxon>Tracheophyta</taxon>
        <taxon>Spermatophyta</taxon>
        <taxon>Magnoliopsida</taxon>
        <taxon>eudicotyledons</taxon>
        <taxon>Gunneridae</taxon>
        <taxon>Pentapetalae</taxon>
        <taxon>asterids</taxon>
        <taxon>campanulids</taxon>
        <taxon>Asterales</taxon>
        <taxon>Asteraceae</taxon>
        <taxon>Asteroideae</taxon>
        <taxon>Heliantheae alliance</taxon>
        <taxon>Heliantheae</taxon>
        <taxon>Ambrosia</taxon>
    </lineage>
</organism>
<dbReference type="SUPFAM" id="SSF88659">
    <property type="entry name" value="Sigma3 and sigma4 domains of RNA polymerase sigma factors"/>
    <property type="match status" value="1"/>
</dbReference>
<accession>A0AAD5CZS0</accession>
<protein>
    <recommendedName>
        <fullName evidence="7">RNA polymerase sigma-70 region 2 domain-containing protein</fullName>
    </recommendedName>
</protein>
<dbReference type="Pfam" id="PF04539">
    <property type="entry name" value="Sigma70_r3"/>
    <property type="match status" value="1"/>
</dbReference>
<dbReference type="InterPro" id="IPR013324">
    <property type="entry name" value="RNA_pol_sigma_r3/r4-like"/>
</dbReference>
<evidence type="ECO:0000259" key="4">
    <source>
        <dbReference type="Pfam" id="PF04542"/>
    </source>
</evidence>
<feature type="region of interest" description="Disordered" evidence="2">
    <location>
        <begin position="166"/>
        <end position="198"/>
    </location>
</feature>
<comment type="caution">
    <text evidence="5">The sequence shown here is derived from an EMBL/GenBank/DDBJ whole genome shotgun (WGS) entry which is preliminary data.</text>
</comment>
<evidence type="ECO:0008006" key="7">
    <source>
        <dbReference type="Google" id="ProtNLM"/>
    </source>
</evidence>